<name>A0ABP0HKU0_9DINO</name>
<dbReference type="InterPro" id="IPR009030">
    <property type="entry name" value="Growth_fac_rcpt_cys_sf"/>
</dbReference>
<evidence type="ECO:0000313" key="2">
    <source>
        <dbReference type="EMBL" id="CAK8990792.1"/>
    </source>
</evidence>
<sequence>MALATDALEWRTQREQDIRDAYADKNRWTALDYVTDQHDYSFRSIEAWPLDAAVIYNPTDRAALLLGSLKAACSLEDIVETTSLKVTVVVTMCAQEMQITAPTDWTKYFEEQDVFHIQCHLEDTTLKPTRRWLEQIPDLVASCLRQWKIVCRAVATSEKTSVASLAQSTLCLGSVEGSSQMFGGNAAGQKPPCQAGREAGANYLMCEPCQVGLYAEAESHCQECPPGAVPSEDRGTCEQCPPMHYSVGGLDTCFACDLPLLLVDNHCVWWHLPLVTLGLGGLAVGSKLLRLYRRSRRAKKAERILEELYNQLWDEQSNTIATYSGELCRLGLEQAKIEHHISAMRAQQSQRAGVSIRYLLSAEFAELAMHRTGKDDPTFIDMKTAFWLSDDPIGRDVICPRDGRAGCALVDWIPRNERREQSHFMSWTWKYSLRQVRSALEMLQHSRGTGTDPTGTGVSFFMCFFVNNQYRLIVEECANGSDNLEDVFEGHLKRIGRMVAILDTWDQPVYLSRVWTVYEQYVASTIGVQVQFVLPKNVADRLRHQIAYVPAGIEDIIESLCQVDSEQAKAWKLEDEIKVKSLIQDTVGFKHVDMHVTDVMITWIGDVIEQTCTQLLMTARAKKAARSSTHGELAPCPGDVVRPTTS</sequence>
<gene>
    <name evidence="2" type="ORF">CCMP2556_LOCUS2197</name>
</gene>
<evidence type="ECO:0000256" key="1">
    <source>
        <dbReference type="SAM" id="MobiDB-lite"/>
    </source>
</evidence>
<organism evidence="2 3">
    <name type="scientific">Durusdinium trenchii</name>
    <dbReference type="NCBI Taxonomy" id="1381693"/>
    <lineage>
        <taxon>Eukaryota</taxon>
        <taxon>Sar</taxon>
        <taxon>Alveolata</taxon>
        <taxon>Dinophyceae</taxon>
        <taxon>Suessiales</taxon>
        <taxon>Symbiodiniaceae</taxon>
        <taxon>Durusdinium</taxon>
    </lineage>
</organism>
<evidence type="ECO:0000313" key="3">
    <source>
        <dbReference type="Proteomes" id="UP001642484"/>
    </source>
</evidence>
<proteinExistence type="predicted"/>
<comment type="caution">
    <text evidence="2">The sequence shown here is derived from an EMBL/GenBank/DDBJ whole genome shotgun (WGS) entry which is preliminary data.</text>
</comment>
<dbReference type="Proteomes" id="UP001642484">
    <property type="component" value="Unassembled WGS sequence"/>
</dbReference>
<keyword evidence="3" id="KW-1185">Reference proteome</keyword>
<dbReference type="EMBL" id="CAXAMN010000792">
    <property type="protein sequence ID" value="CAK8990792.1"/>
    <property type="molecule type" value="Genomic_DNA"/>
</dbReference>
<reference evidence="2 3" key="1">
    <citation type="submission" date="2024-02" db="EMBL/GenBank/DDBJ databases">
        <authorList>
            <person name="Chen Y."/>
            <person name="Shah S."/>
            <person name="Dougan E. K."/>
            <person name="Thang M."/>
            <person name="Chan C."/>
        </authorList>
    </citation>
    <scope>NUCLEOTIDE SEQUENCE [LARGE SCALE GENOMIC DNA]</scope>
</reference>
<protein>
    <submittedName>
        <fullName evidence="2">Uncharacterized protein</fullName>
    </submittedName>
</protein>
<dbReference type="Gene3D" id="2.10.220.10">
    <property type="entry name" value="Hormone Receptor, Insulin-like Growth Factor Receptor 1, Chain A, domain 2"/>
    <property type="match status" value="1"/>
</dbReference>
<accession>A0ABP0HKU0</accession>
<feature type="region of interest" description="Disordered" evidence="1">
    <location>
        <begin position="627"/>
        <end position="646"/>
    </location>
</feature>
<dbReference type="SUPFAM" id="SSF57184">
    <property type="entry name" value="Growth factor receptor domain"/>
    <property type="match status" value="1"/>
</dbReference>